<dbReference type="EC" id="1.-.-.-" evidence="2"/>
<dbReference type="CDD" id="cd08241">
    <property type="entry name" value="QOR1"/>
    <property type="match status" value="1"/>
</dbReference>
<dbReference type="InterPro" id="IPR020843">
    <property type="entry name" value="ER"/>
</dbReference>
<dbReference type="PANTHER" id="PTHR43677">
    <property type="entry name" value="SHORT-CHAIN DEHYDROGENASE/REDUCTASE"/>
    <property type="match status" value="1"/>
</dbReference>
<proteinExistence type="predicted"/>
<dbReference type="GO" id="GO:0016491">
    <property type="term" value="F:oxidoreductase activity"/>
    <property type="evidence" value="ECO:0007669"/>
    <property type="project" value="UniProtKB-KW"/>
</dbReference>
<dbReference type="SUPFAM" id="SSF51735">
    <property type="entry name" value="NAD(P)-binding Rossmann-fold domains"/>
    <property type="match status" value="1"/>
</dbReference>
<accession>A0ABW4MXV9</accession>
<dbReference type="InterPro" id="IPR013154">
    <property type="entry name" value="ADH-like_N"/>
</dbReference>
<dbReference type="EMBL" id="JBHUEY010000001">
    <property type="protein sequence ID" value="MFD1782822.1"/>
    <property type="molecule type" value="Genomic_DNA"/>
</dbReference>
<dbReference type="Pfam" id="PF00107">
    <property type="entry name" value="ADH_zinc_N"/>
    <property type="match status" value="1"/>
</dbReference>
<gene>
    <name evidence="2" type="ORF">ACFSC0_05410</name>
</gene>
<organism evidence="2 3">
    <name type="scientific">Phenylobacterium terrae</name>
    <dbReference type="NCBI Taxonomy" id="2665495"/>
    <lineage>
        <taxon>Bacteria</taxon>
        <taxon>Pseudomonadati</taxon>
        <taxon>Pseudomonadota</taxon>
        <taxon>Alphaproteobacteria</taxon>
        <taxon>Caulobacterales</taxon>
        <taxon>Caulobacteraceae</taxon>
        <taxon>Phenylobacterium</taxon>
    </lineage>
</organism>
<dbReference type="Gene3D" id="3.90.180.10">
    <property type="entry name" value="Medium-chain alcohol dehydrogenases, catalytic domain"/>
    <property type="match status" value="1"/>
</dbReference>
<evidence type="ECO:0000313" key="3">
    <source>
        <dbReference type="Proteomes" id="UP001597237"/>
    </source>
</evidence>
<evidence type="ECO:0000313" key="2">
    <source>
        <dbReference type="EMBL" id="MFD1782822.1"/>
    </source>
</evidence>
<sequence length="328" mass="34955">MRALVVEELAADYAGCVLKEVPTPEPKAGEVRIRVKAAAVNFPDLLQTRGEYQHKPPLPFIPGMEVAGEVDAVGEGVTRFRPGDPVVGGARVGGFSEFAVSPAMALREKPEHLSFAQAAGYGTAYLTAYVALVRRAQLEPGEWVLVHGAAGGVGLAAVDLAKVLGAKVIAASASDQKLAVIAQEYDVEATVNVTGGFRERVKEITGGHGADVVYDPVGGDVFDESTRCIAFNGRILSIGFTSGRLPTLPVNIALIKGFSVMGVRAGEYGRQFPEKGRENTQAIWELAGQGRVKPRVFKEYPLADWRAAFDSLADRQVIGKTIIRPDLS</sequence>
<evidence type="ECO:0000259" key="1">
    <source>
        <dbReference type="SMART" id="SM00829"/>
    </source>
</evidence>
<keyword evidence="3" id="KW-1185">Reference proteome</keyword>
<reference evidence="3" key="1">
    <citation type="journal article" date="2019" name="Int. J. Syst. Evol. Microbiol.">
        <title>The Global Catalogue of Microorganisms (GCM) 10K type strain sequencing project: providing services to taxonomists for standard genome sequencing and annotation.</title>
        <authorList>
            <consortium name="The Broad Institute Genomics Platform"/>
            <consortium name="The Broad Institute Genome Sequencing Center for Infectious Disease"/>
            <person name="Wu L."/>
            <person name="Ma J."/>
        </authorList>
    </citation>
    <scope>NUCLEOTIDE SEQUENCE [LARGE SCALE GENOMIC DNA]</scope>
    <source>
        <strain evidence="3">DFY28</strain>
    </source>
</reference>
<dbReference type="PANTHER" id="PTHR43677:SF4">
    <property type="entry name" value="QUINONE OXIDOREDUCTASE-LIKE PROTEIN 2"/>
    <property type="match status" value="1"/>
</dbReference>
<dbReference type="RefSeq" id="WP_377282648.1">
    <property type="nucleotide sequence ID" value="NZ_JBHRSI010000007.1"/>
</dbReference>
<dbReference type="SUPFAM" id="SSF50129">
    <property type="entry name" value="GroES-like"/>
    <property type="match status" value="1"/>
</dbReference>
<dbReference type="Pfam" id="PF08240">
    <property type="entry name" value="ADH_N"/>
    <property type="match status" value="1"/>
</dbReference>
<dbReference type="InterPro" id="IPR011032">
    <property type="entry name" value="GroES-like_sf"/>
</dbReference>
<dbReference type="Gene3D" id="3.40.50.720">
    <property type="entry name" value="NAD(P)-binding Rossmann-like Domain"/>
    <property type="match status" value="1"/>
</dbReference>
<keyword evidence="2" id="KW-0560">Oxidoreductase</keyword>
<dbReference type="InterPro" id="IPR036291">
    <property type="entry name" value="NAD(P)-bd_dom_sf"/>
</dbReference>
<protein>
    <submittedName>
        <fullName evidence="2">NADPH:quinone oxidoreductase family protein</fullName>
        <ecNumber evidence="2">1.-.-.-</ecNumber>
    </submittedName>
</protein>
<feature type="domain" description="Enoyl reductase (ER)" evidence="1">
    <location>
        <begin position="15"/>
        <end position="323"/>
    </location>
</feature>
<dbReference type="SMART" id="SM00829">
    <property type="entry name" value="PKS_ER"/>
    <property type="match status" value="1"/>
</dbReference>
<dbReference type="InterPro" id="IPR051397">
    <property type="entry name" value="Zn-ADH-like_protein"/>
</dbReference>
<dbReference type="InterPro" id="IPR013149">
    <property type="entry name" value="ADH-like_C"/>
</dbReference>
<comment type="caution">
    <text evidence="2">The sequence shown here is derived from an EMBL/GenBank/DDBJ whole genome shotgun (WGS) entry which is preliminary data.</text>
</comment>
<name>A0ABW4MXV9_9CAUL</name>
<dbReference type="Proteomes" id="UP001597237">
    <property type="component" value="Unassembled WGS sequence"/>
</dbReference>